<keyword evidence="2" id="KW-0238">DNA-binding</keyword>
<comment type="caution">
    <text evidence="2">The sequence shown here is derived from an EMBL/GenBank/DDBJ whole genome shotgun (WGS) entry which is preliminary data.</text>
</comment>
<feature type="region of interest" description="Disordered" evidence="1">
    <location>
        <begin position="356"/>
        <end position="405"/>
    </location>
</feature>
<feature type="region of interest" description="Disordered" evidence="1">
    <location>
        <begin position="1"/>
        <end position="40"/>
    </location>
</feature>
<organism evidence="2 3">
    <name type="scientific">Ascosphaera apis ARSEF 7405</name>
    <dbReference type="NCBI Taxonomy" id="392613"/>
    <lineage>
        <taxon>Eukaryota</taxon>
        <taxon>Fungi</taxon>
        <taxon>Dikarya</taxon>
        <taxon>Ascomycota</taxon>
        <taxon>Pezizomycotina</taxon>
        <taxon>Eurotiomycetes</taxon>
        <taxon>Eurotiomycetidae</taxon>
        <taxon>Onygenales</taxon>
        <taxon>Ascosphaeraceae</taxon>
        <taxon>Ascosphaera</taxon>
    </lineage>
</organism>
<feature type="compositionally biased region" description="Low complexity" evidence="1">
    <location>
        <begin position="359"/>
        <end position="395"/>
    </location>
</feature>
<proteinExistence type="predicted"/>
<feature type="compositionally biased region" description="Polar residues" evidence="1">
    <location>
        <begin position="836"/>
        <end position="845"/>
    </location>
</feature>
<dbReference type="GO" id="GO:0003677">
    <property type="term" value="F:DNA binding"/>
    <property type="evidence" value="ECO:0007669"/>
    <property type="project" value="UniProtKB-KW"/>
</dbReference>
<feature type="compositionally biased region" description="Pro residues" evidence="1">
    <location>
        <begin position="856"/>
        <end position="866"/>
    </location>
</feature>
<dbReference type="SMART" id="SM00384">
    <property type="entry name" value="AT_hook"/>
    <property type="match status" value="2"/>
</dbReference>
<dbReference type="OrthoDB" id="5391950at2759"/>
<gene>
    <name evidence="2" type="ORF">AAP_03871</name>
</gene>
<feature type="compositionally biased region" description="Acidic residues" evidence="1">
    <location>
        <begin position="522"/>
        <end position="534"/>
    </location>
</feature>
<feature type="compositionally biased region" description="Basic and acidic residues" evidence="1">
    <location>
        <begin position="782"/>
        <end position="796"/>
    </location>
</feature>
<evidence type="ECO:0000256" key="1">
    <source>
        <dbReference type="SAM" id="MobiDB-lite"/>
    </source>
</evidence>
<name>A0A167XQB7_9EURO</name>
<feature type="region of interest" description="Disordered" evidence="1">
    <location>
        <begin position="514"/>
        <end position="564"/>
    </location>
</feature>
<dbReference type="AlphaFoldDB" id="A0A167XQB7"/>
<keyword evidence="3" id="KW-1185">Reference proteome</keyword>
<accession>A0A167XQB7</accession>
<feature type="compositionally biased region" description="Low complexity" evidence="1">
    <location>
        <begin position="611"/>
        <end position="624"/>
    </location>
</feature>
<sequence>MASRRKRQSQKNKRNRPGRDDLIARSAAVNPDITANTDPNESLAATLVEATVTPEINPTNTPAPNSISLTTFPTAESLLGEPLYRCQNDPARYVLSQEVSAMELQLEPVLGLGLGFQVPATDGDDGDDEFITGPLDPLSNTTTTTSSLFVPQSLAVEADIQTQAEAGVDIDIDYDGQQQQLSFPASPMDIIMSTAATPPYSSTPDLSALHATATGLRAADPYAEVGITSETRVGGRNSPLRDPSVAAVTAAGRRSTFLYSPFGQVDSRDSSRGTSTAVFQTEPQFQEQDLFGAASASFSASAQAQQQHNDDDDDIIYHATMAASSPIRRGSADNSADIYASMGFVGDLDEHINVHDGIPPLMTTTRRSSSLPPLSSSSSSGKSSSSVSRSGMGRSAAFARQEKGDRLARAPGEYKHRASPTPAIPCPGILHPRTLSQKIRDERPLRPHCKIEFGEQAGQQASAAGINALARGESLDEAREEAEGASQMHIDRMVRAARETDSFLKEFREQGSDYFLNGSEKDENDMDVDVDVDESGNSGTRQWRQRLRKRHSDPDQSDAKSERSLTLTDSLGELSLDSSQEALLAAESSAATAAAAGRASHSRKRTRSQASSSQSGSSMSNSNGDGNGDEGNDDNGGSSRISTNSASTRRTRGRPSKAPKLMPADIERGLVAAGSAGMNDRMSGTTIPASKCMPGATVDFAALGGSCGDRSAKRAKVEPGAMDVDKTFDKGVGQVKETEKKRKRGRPRKIVPDAMEVDASSEKVQRKKKKEEKKKGSTTKTTAKDKKSKTSGEDTRKRHKKEPPPPSSSKSAGSKRKRSLSDPPPEISLSPYLTLPEQTDPSIEPTNGLPLTQDPAPLPSLSPIPENPDTDDPPFDLTSLVWQDEEITGREQDPNYSSDDGFGLDGVGFEPPPARKAELKRKMRESIANYAKREQGAERAARRARRAGQGSESAGGGSGMKGKEEEGGSASACASGSGSGSGEKDGNDGDGSSCGSSGRKRVRFNPMKE</sequence>
<protein>
    <submittedName>
        <fullName evidence="2">AT hook, DNA-binding motif protein</fullName>
    </submittedName>
</protein>
<feature type="region of interest" description="Disordered" evidence="1">
    <location>
        <begin position="705"/>
        <end position="1009"/>
    </location>
</feature>
<dbReference type="InterPro" id="IPR017956">
    <property type="entry name" value="AT_hook_DNA-bd_motif"/>
</dbReference>
<dbReference type="VEuPathDB" id="FungiDB:AAP_03871"/>
<feature type="compositionally biased region" description="Basic residues" evidence="1">
    <location>
        <begin position="1"/>
        <end position="16"/>
    </location>
</feature>
<feature type="compositionally biased region" description="Basic and acidic residues" evidence="1">
    <location>
        <begin position="931"/>
        <end position="941"/>
    </location>
</feature>
<feature type="region of interest" description="Disordered" evidence="1">
    <location>
        <begin position="594"/>
        <end position="665"/>
    </location>
</feature>
<evidence type="ECO:0000313" key="2">
    <source>
        <dbReference type="EMBL" id="KZZ90341.1"/>
    </source>
</evidence>
<evidence type="ECO:0000313" key="3">
    <source>
        <dbReference type="Proteomes" id="UP000242877"/>
    </source>
</evidence>
<dbReference type="Proteomes" id="UP000242877">
    <property type="component" value="Unassembled WGS sequence"/>
</dbReference>
<feature type="compositionally biased region" description="Basic and acidic residues" evidence="1">
    <location>
        <begin position="552"/>
        <end position="563"/>
    </location>
</feature>
<reference evidence="2 3" key="1">
    <citation type="journal article" date="2016" name="Genome Biol. Evol.">
        <title>Divergent and convergent evolution of fungal pathogenicity.</title>
        <authorList>
            <person name="Shang Y."/>
            <person name="Xiao G."/>
            <person name="Zheng P."/>
            <person name="Cen K."/>
            <person name="Zhan S."/>
            <person name="Wang C."/>
        </authorList>
    </citation>
    <scope>NUCLEOTIDE SEQUENCE [LARGE SCALE GENOMIC DNA]</scope>
    <source>
        <strain evidence="2 3">ARSEF 7405</strain>
    </source>
</reference>
<dbReference type="EMBL" id="AZGZ01000017">
    <property type="protein sequence ID" value="KZZ90341.1"/>
    <property type="molecule type" value="Genomic_DNA"/>
</dbReference>
<feature type="compositionally biased region" description="Basic and acidic residues" evidence="1">
    <location>
        <begin position="710"/>
        <end position="729"/>
    </location>
</feature>